<gene>
    <name evidence="5" type="ORF">QBC42DRAFT_227795</name>
</gene>
<feature type="signal peptide" evidence="4">
    <location>
        <begin position="1"/>
        <end position="19"/>
    </location>
</feature>
<protein>
    <submittedName>
        <fullName evidence="5">Uncharacterized protein</fullName>
    </submittedName>
</protein>
<reference evidence="5" key="1">
    <citation type="journal article" date="2023" name="Mol. Phylogenet. Evol.">
        <title>Genome-scale phylogeny and comparative genomics of the fungal order Sordariales.</title>
        <authorList>
            <person name="Hensen N."/>
            <person name="Bonometti L."/>
            <person name="Westerberg I."/>
            <person name="Brannstrom I.O."/>
            <person name="Guillou S."/>
            <person name="Cros-Aarteil S."/>
            <person name="Calhoun S."/>
            <person name="Haridas S."/>
            <person name="Kuo A."/>
            <person name="Mondo S."/>
            <person name="Pangilinan J."/>
            <person name="Riley R."/>
            <person name="LaButti K."/>
            <person name="Andreopoulos B."/>
            <person name="Lipzen A."/>
            <person name="Chen C."/>
            <person name="Yan M."/>
            <person name="Daum C."/>
            <person name="Ng V."/>
            <person name="Clum A."/>
            <person name="Steindorff A."/>
            <person name="Ohm R.A."/>
            <person name="Martin F."/>
            <person name="Silar P."/>
            <person name="Natvig D.O."/>
            <person name="Lalanne C."/>
            <person name="Gautier V."/>
            <person name="Ament-Velasquez S.L."/>
            <person name="Kruys A."/>
            <person name="Hutchinson M.I."/>
            <person name="Powell A.J."/>
            <person name="Barry K."/>
            <person name="Miller A.N."/>
            <person name="Grigoriev I.V."/>
            <person name="Debuchy R."/>
            <person name="Gladieux P."/>
            <person name="Hiltunen Thoren M."/>
            <person name="Johannesson H."/>
        </authorList>
    </citation>
    <scope>NUCLEOTIDE SEQUENCE</scope>
    <source>
        <strain evidence="5">PSN324</strain>
    </source>
</reference>
<evidence type="ECO:0000256" key="2">
    <source>
        <dbReference type="ARBA" id="ARBA00022737"/>
    </source>
</evidence>
<evidence type="ECO:0000256" key="3">
    <source>
        <dbReference type="ARBA" id="ARBA00023157"/>
    </source>
</evidence>
<feature type="chain" id="PRO_5043620029" evidence="4">
    <location>
        <begin position="20"/>
        <end position="524"/>
    </location>
</feature>
<dbReference type="Proteomes" id="UP001321749">
    <property type="component" value="Unassembled WGS sequence"/>
</dbReference>
<evidence type="ECO:0000256" key="4">
    <source>
        <dbReference type="SAM" id="SignalP"/>
    </source>
</evidence>
<evidence type="ECO:0000313" key="5">
    <source>
        <dbReference type="EMBL" id="KAK4461232.1"/>
    </source>
</evidence>
<accession>A0AAV9HKT8</accession>
<sequence length="524" mass="54733">MFYHTIYIALLIGAGVANATGSNSTRTYHHSTPPYPTVTGYHCDDKSHCGGLCGDGQVQTPYEQCDLGPKLNGAPNSGCSIDCKSVPVCGDGKREGTEECDEGANNGKPNSGCSKDCKKVSCCGNGILEPGEGCDLGEQRNGQPNSGCSKYCEKTPVCGDGTPEWPEQCDKGSENGKDGSGCSTNCTLTPICGNGKLEPGEECDAGMRNGAYNSGCSSDCTICGYCGDGIVDKPQEQCDLGWKLNGTPGANCTANCTLVTPTDPCPYECGNGILEPGEQCDDGKHKNGNPQLSRCSRNCTWTSGPKCGNGITEWPEECDDGKDLNGTPSSKCSETCTLKEPCGPPRPPVCGNGIVEAGEECDAGYLNGTPGSTCTKTCTRTGPCGSAGKCQRECGNGVIEEGEECDDGARLNGTPASDCDAACKRKTPPGHCATCNPNPFFNKCTITTSCISTVGDPAKRNYCACRAGYRASGLSPTDTRQFRLEMPGQEYRVFVAPGVDCDELCLSPFPGPESCKEVPVRADC</sequence>
<keyword evidence="3" id="KW-1015">Disulfide bond</keyword>
<keyword evidence="6" id="KW-1185">Reference proteome</keyword>
<keyword evidence="1 4" id="KW-0732">Signal</keyword>
<dbReference type="NCBIfam" id="TIGR02232">
    <property type="entry name" value="myxo_disulf_rpt"/>
    <property type="match status" value="3"/>
</dbReference>
<reference evidence="5" key="2">
    <citation type="submission" date="2023-06" db="EMBL/GenBank/DDBJ databases">
        <authorList>
            <consortium name="Lawrence Berkeley National Laboratory"/>
            <person name="Mondo S.J."/>
            <person name="Hensen N."/>
            <person name="Bonometti L."/>
            <person name="Westerberg I."/>
            <person name="Brannstrom I.O."/>
            <person name="Guillou S."/>
            <person name="Cros-Aarteil S."/>
            <person name="Calhoun S."/>
            <person name="Haridas S."/>
            <person name="Kuo A."/>
            <person name="Pangilinan J."/>
            <person name="Riley R."/>
            <person name="Labutti K."/>
            <person name="Andreopoulos B."/>
            <person name="Lipzen A."/>
            <person name="Chen C."/>
            <person name="Yanf M."/>
            <person name="Daum C."/>
            <person name="Ng V."/>
            <person name="Clum A."/>
            <person name="Steindorff A."/>
            <person name="Ohm R."/>
            <person name="Martin F."/>
            <person name="Silar P."/>
            <person name="Natvig D."/>
            <person name="Lalanne C."/>
            <person name="Gautier V."/>
            <person name="Ament-Velasquez S.L."/>
            <person name="Kruys A."/>
            <person name="Hutchinson M.I."/>
            <person name="Powell A.J."/>
            <person name="Barry K."/>
            <person name="Miller A.N."/>
            <person name="Grigoriev I.V."/>
            <person name="Debuchy R."/>
            <person name="Gladieux P."/>
            <person name="Thoren M.H."/>
            <person name="Johannesson H."/>
        </authorList>
    </citation>
    <scope>NUCLEOTIDE SEQUENCE</scope>
    <source>
        <strain evidence="5">PSN324</strain>
    </source>
</reference>
<comment type="caution">
    <text evidence="5">The sequence shown here is derived from an EMBL/GenBank/DDBJ whole genome shotgun (WGS) entry which is preliminary data.</text>
</comment>
<evidence type="ECO:0000256" key="1">
    <source>
        <dbReference type="ARBA" id="ARBA00022729"/>
    </source>
</evidence>
<organism evidence="5 6">
    <name type="scientific">Cladorrhinum samala</name>
    <dbReference type="NCBI Taxonomy" id="585594"/>
    <lineage>
        <taxon>Eukaryota</taxon>
        <taxon>Fungi</taxon>
        <taxon>Dikarya</taxon>
        <taxon>Ascomycota</taxon>
        <taxon>Pezizomycotina</taxon>
        <taxon>Sordariomycetes</taxon>
        <taxon>Sordariomycetidae</taxon>
        <taxon>Sordariales</taxon>
        <taxon>Podosporaceae</taxon>
        <taxon>Cladorrhinum</taxon>
    </lineage>
</organism>
<dbReference type="EMBL" id="MU864995">
    <property type="protein sequence ID" value="KAK4461232.1"/>
    <property type="molecule type" value="Genomic_DNA"/>
</dbReference>
<evidence type="ECO:0000313" key="6">
    <source>
        <dbReference type="Proteomes" id="UP001321749"/>
    </source>
</evidence>
<dbReference type="InterPro" id="IPR011936">
    <property type="entry name" value="Myxo_disulph_rpt"/>
</dbReference>
<proteinExistence type="predicted"/>
<keyword evidence="2" id="KW-0677">Repeat</keyword>
<dbReference type="AlphaFoldDB" id="A0AAV9HKT8"/>
<name>A0AAV9HKT8_9PEZI</name>